<sequence length="174" mass="19693">METPPTIKSPKSEAVTPKLRDMLNIDVDTNNVVAHPPNSIITLDVLRKYFMVSFDLNQPVAKLDQGENENFMVVESSAAKGTEKKSSSMKFMKKKAMMRNMRISSSSENAEMENDEDVDSLIVMGCTDCYIYVMVSKSNPKCPRCQYPNLLDVLEVMNFPKTAKPNKRMRISQI</sequence>
<feature type="domain" description="GIR1-like zinc ribbon" evidence="1">
    <location>
        <begin position="120"/>
        <end position="154"/>
    </location>
</feature>
<reference evidence="2 3" key="1">
    <citation type="submission" date="2020-01" db="EMBL/GenBank/DDBJ databases">
        <title>Genome sequence of Arachis hypogaea, cultivar Shitouqi.</title>
        <authorList>
            <person name="Zhuang W."/>
            <person name="Chen H."/>
            <person name="Varshney R."/>
            <person name="Wang D."/>
            <person name="Ming R."/>
        </authorList>
    </citation>
    <scope>NUCLEOTIDE SEQUENCE [LARGE SCALE GENOMIC DNA]</scope>
    <source>
        <tissue evidence="2">Young leaf</tissue>
    </source>
</reference>
<dbReference type="Proteomes" id="UP000464620">
    <property type="component" value="Chromosome B09"/>
</dbReference>
<dbReference type="EMBL" id="CP031001">
    <property type="protein sequence ID" value="QHN79590.1"/>
    <property type="molecule type" value="Genomic_DNA"/>
</dbReference>
<evidence type="ECO:0000259" key="1">
    <source>
        <dbReference type="Pfam" id="PF24747"/>
    </source>
</evidence>
<evidence type="ECO:0000313" key="2">
    <source>
        <dbReference type="EMBL" id="QHN79590.1"/>
    </source>
</evidence>
<dbReference type="InterPro" id="IPR055281">
    <property type="entry name" value="GIR1-2/SIED1"/>
</dbReference>
<proteinExistence type="predicted"/>
<dbReference type="Pfam" id="PF24747">
    <property type="entry name" value="Zn-ribbon_GIR1"/>
    <property type="match status" value="1"/>
</dbReference>
<dbReference type="PANTHER" id="PTHR33177">
    <property type="entry name" value="PUTATIVE-RELATED"/>
    <property type="match status" value="1"/>
</dbReference>
<protein>
    <recommendedName>
        <fullName evidence="1">GIR1-like zinc ribbon domain-containing protein</fullName>
    </recommendedName>
</protein>
<dbReference type="InterPro" id="IPR056440">
    <property type="entry name" value="Zn-ribbon_GIR1"/>
</dbReference>
<organism evidence="2 3">
    <name type="scientific">Arachis hypogaea</name>
    <name type="common">Peanut</name>
    <dbReference type="NCBI Taxonomy" id="3818"/>
    <lineage>
        <taxon>Eukaryota</taxon>
        <taxon>Viridiplantae</taxon>
        <taxon>Streptophyta</taxon>
        <taxon>Embryophyta</taxon>
        <taxon>Tracheophyta</taxon>
        <taxon>Spermatophyta</taxon>
        <taxon>Magnoliopsida</taxon>
        <taxon>eudicotyledons</taxon>
        <taxon>Gunneridae</taxon>
        <taxon>Pentapetalae</taxon>
        <taxon>rosids</taxon>
        <taxon>fabids</taxon>
        <taxon>Fabales</taxon>
        <taxon>Fabaceae</taxon>
        <taxon>Papilionoideae</taxon>
        <taxon>50 kb inversion clade</taxon>
        <taxon>dalbergioids sensu lato</taxon>
        <taxon>Dalbergieae</taxon>
        <taxon>Pterocarpus clade</taxon>
        <taxon>Arachis</taxon>
    </lineage>
</organism>
<accession>A0A6B9VD60</accession>
<evidence type="ECO:0000313" key="3">
    <source>
        <dbReference type="Proteomes" id="UP000464620"/>
    </source>
</evidence>
<dbReference type="PANTHER" id="PTHR33177:SF77">
    <property type="entry name" value="LITAF DOMAIN-CONTAINING PROTEIN"/>
    <property type="match status" value="1"/>
</dbReference>
<gene>
    <name evidence="2" type="ORF">DS421_19g671240</name>
</gene>
<dbReference type="AlphaFoldDB" id="A0A6B9VD60"/>
<name>A0A6B9VD60_ARAHY</name>